<organism evidence="1 2">
    <name type="scientific">Alteromonas phage vB_AmeM_PT11-V22</name>
    <dbReference type="NCBI Taxonomy" id="2704031"/>
    <lineage>
        <taxon>Viruses</taxon>
        <taxon>Duplodnaviria</taxon>
        <taxon>Heunggongvirae</taxon>
        <taxon>Uroviricota</taxon>
        <taxon>Caudoviricetes</taxon>
        <taxon>Myoalterovirus</taxon>
        <taxon>Myoalterovirus PT11V22</taxon>
    </lineage>
</organism>
<dbReference type="RefSeq" id="YP_009855758.1">
    <property type="nucleotide sequence ID" value="NC_048847.1"/>
</dbReference>
<evidence type="ECO:0000313" key="1">
    <source>
        <dbReference type="EMBL" id="QHZ59834.1"/>
    </source>
</evidence>
<dbReference type="KEGG" id="vg:55626498"/>
<keyword evidence="2" id="KW-1185">Reference proteome</keyword>
<dbReference type="GeneID" id="55626498"/>
<accession>A0A6C0R2Q8</accession>
<dbReference type="Proteomes" id="UP000479357">
    <property type="component" value="Segment"/>
</dbReference>
<reference evidence="1 2" key="1">
    <citation type="submission" date="2019-12" db="EMBL/GenBank/DDBJ databases">
        <title>Alteromonas phage V22 represents a new genus of marine bacteriophages that requires a novel tail fiber chaperone for host recognition.</title>
        <authorList>
            <person name="Gonzalez-Serrano R."/>
            <person name="Dunne M."/>
            <person name="Rosselli R."/>
            <person name="Martin-Cuadrado A.-B."/>
            <person name="Grosboillot V."/>
            <person name="Zinsli L."/>
            <person name="Roda-Garcia J.J."/>
            <person name="Loessner M.J."/>
            <person name="Rodriguez-Valera F."/>
        </authorList>
    </citation>
    <scope>NUCLEOTIDE SEQUENCE [LARGE SCALE GENOMIC DNA]</scope>
</reference>
<dbReference type="EMBL" id="MN877442">
    <property type="protein sequence ID" value="QHZ59834.1"/>
    <property type="molecule type" value="Genomic_DNA"/>
</dbReference>
<protein>
    <submittedName>
        <fullName evidence="1">Uncharacterized protein</fullName>
    </submittedName>
</protein>
<evidence type="ECO:0000313" key="2">
    <source>
        <dbReference type="Proteomes" id="UP000479357"/>
    </source>
</evidence>
<name>A0A6C0R2Q8_9CAUD</name>
<proteinExistence type="predicted"/>
<sequence length="81" mass="9280">MGMGRRIIMVNLNFTSCKSCGSVLDLDVIASKIDVDDYYLQMDGSMRDGWFHYDKYDTQEFHPLHPCPCCGEKIVVKNLTL</sequence>